<dbReference type="InterPro" id="IPR036179">
    <property type="entry name" value="Ig-like_dom_sf"/>
</dbReference>
<evidence type="ECO:0000256" key="3">
    <source>
        <dbReference type="ARBA" id="ARBA00023319"/>
    </source>
</evidence>
<dbReference type="Pfam" id="PF07686">
    <property type="entry name" value="V-set"/>
    <property type="match status" value="1"/>
</dbReference>
<dbReference type="Gene3D" id="2.60.40.10">
    <property type="entry name" value="Immunoglobulins"/>
    <property type="match status" value="2"/>
</dbReference>
<accession>A0AAW0NQX8</accession>
<dbReference type="PROSITE" id="PS50835">
    <property type="entry name" value="IG_LIKE"/>
    <property type="match status" value="2"/>
</dbReference>
<organism evidence="7 8">
    <name type="scientific">Mugilogobius chulae</name>
    <name type="common">yellowstripe goby</name>
    <dbReference type="NCBI Taxonomy" id="88201"/>
    <lineage>
        <taxon>Eukaryota</taxon>
        <taxon>Metazoa</taxon>
        <taxon>Chordata</taxon>
        <taxon>Craniata</taxon>
        <taxon>Vertebrata</taxon>
        <taxon>Euteleostomi</taxon>
        <taxon>Actinopterygii</taxon>
        <taxon>Neopterygii</taxon>
        <taxon>Teleostei</taxon>
        <taxon>Neoteleostei</taxon>
        <taxon>Acanthomorphata</taxon>
        <taxon>Gobiaria</taxon>
        <taxon>Gobiiformes</taxon>
        <taxon>Gobioidei</taxon>
        <taxon>Gobiidae</taxon>
        <taxon>Gobionellinae</taxon>
        <taxon>Mugilogobius</taxon>
    </lineage>
</organism>
<reference evidence="8" key="1">
    <citation type="submission" date="2024-04" db="EMBL/GenBank/DDBJ databases">
        <title>Salinicola lusitanus LLJ914,a marine bacterium isolated from the Okinawa Trough.</title>
        <authorList>
            <person name="Li J."/>
        </authorList>
    </citation>
    <scope>NUCLEOTIDE SEQUENCE [LARGE SCALE GENOMIC DNA]</scope>
</reference>
<gene>
    <name evidence="7" type="ORF">WMY93_015344</name>
</gene>
<feature type="region of interest" description="Disordered" evidence="4">
    <location>
        <begin position="1"/>
        <end position="21"/>
    </location>
</feature>
<sequence length="506" mass="56296">MAEEQTSGARPGKRRRMLNPEERGRIAEEICNTILGHTRQRFSFTDHLVSATLIQSDRFEDYNKSFPELAVATTLKAYPVLNANRLKTELAVIYSKEDLRTCRGAINLLHMFSESNLSHQELEKCEVKTRLTEGSVRRSQQTLTIRLDEAVEAAVALDLEHRIRTKSETVSGVYMQKCLLPCTIANGEAEIIDWSNRNMDGAVHVLREGKDELDNQNKAAALRSCGDVAAAPDQAANVPEATGPWSERPFCAFPECTYGQSAPGSPEEIYLCSCRSEFLFSAPVESLMGEFRGEVMVCSSENIYPEPKVSWSPKPAHQTQSQIVKNDNGLYSINSSASMKLEAPQQFTCNISTENSWKSATYSLNSPVKRSSSVKLRCSNSSAPVKSLKWTFKYNQTILTQRGADVMYPESWKTSLEGLSESGDVYLKDLSSEQEGVYLCELHTDQHSFFSKTEIKPKPPFKAPLTPGEIAGAVFGGLFGILHICFGSFFLFCTVDLPNEARSDEI</sequence>
<proteinExistence type="predicted"/>
<name>A0AAW0NQX8_9GOBI</name>
<dbReference type="SUPFAM" id="SSF48726">
    <property type="entry name" value="Immunoglobulin"/>
    <property type="match status" value="2"/>
</dbReference>
<evidence type="ECO:0000256" key="2">
    <source>
        <dbReference type="ARBA" id="ARBA00023136"/>
    </source>
</evidence>
<dbReference type="InterPro" id="IPR013106">
    <property type="entry name" value="Ig_V-set"/>
</dbReference>
<dbReference type="InterPro" id="IPR007110">
    <property type="entry name" value="Ig-like_dom"/>
</dbReference>
<evidence type="ECO:0000256" key="4">
    <source>
        <dbReference type="SAM" id="MobiDB-lite"/>
    </source>
</evidence>
<dbReference type="Pfam" id="PF22705">
    <property type="entry name" value="C2-set_3"/>
    <property type="match status" value="1"/>
</dbReference>
<evidence type="ECO:0000259" key="6">
    <source>
        <dbReference type="PROSITE" id="PS50835"/>
    </source>
</evidence>
<comment type="subcellular location">
    <subcellularLocation>
        <location evidence="1">Membrane</location>
    </subcellularLocation>
</comment>
<keyword evidence="2 5" id="KW-0472">Membrane</keyword>
<feature type="transmembrane region" description="Helical" evidence="5">
    <location>
        <begin position="470"/>
        <end position="493"/>
    </location>
</feature>
<comment type="caution">
    <text evidence="7">The sequence shown here is derived from an EMBL/GenBank/DDBJ whole genome shotgun (WGS) entry which is preliminary data.</text>
</comment>
<dbReference type="InterPro" id="IPR053896">
    <property type="entry name" value="BTN3A2-like_Ig-C"/>
</dbReference>
<evidence type="ECO:0000313" key="7">
    <source>
        <dbReference type="EMBL" id="KAK7906732.1"/>
    </source>
</evidence>
<dbReference type="AlphaFoldDB" id="A0AAW0NQX8"/>
<dbReference type="GO" id="GO:0016020">
    <property type="term" value="C:membrane"/>
    <property type="evidence" value="ECO:0007669"/>
    <property type="project" value="UniProtKB-SubCell"/>
</dbReference>
<evidence type="ECO:0000313" key="8">
    <source>
        <dbReference type="Proteomes" id="UP001460270"/>
    </source>
</evidence>
<keyword evidence="5" id="KW-1133">Transmembrane helix</keyword>
<evidence type="ECO:0000256" key="1">
    <source>
        <dbReference type="ARBA" id="ARBA00004370"/>
    </source>
</evidence>
<keyword evidence="8" id="KW-1185">Reference proteome</keyword>
<dbReference type="InterPro" id="IPR013783">
    <property type="entry name" value="Ig-like_fold"/>
</dbReference>
<keyword evidence="3" id="KW-0393">Immunoglobulin domain</keyword>
<protein>
    <recommendedName>
        <fullName evidence="6">Ig-like domain-containing protein</fullName>
    </recommendedName>
</protein>
<feature type="domain" description="Ig-like" evidence="6">
    <location>
        <begin position="266"/>
        <end position="365"/>
    </location>
</feature>
<dbReference type="Proteomes" id="UP001460270">
    <property type="component" value="Unassembled WGS sequence"/>
</dbReference>
<evidence type="ECO:0000256" key="5">
    <source>
        <dbReference type="SAM" id="Phobius"/>
    </source>
</evidence>
<dbReference type="EMBL" id="JBBPFD010000011">
    <property type="protein sequence ID" value="KAK7906732.1"/>
    <property type="molecule type" value="Genomic_DNA"/>
</dbReference>
<keyword evidence="5" id="KW-0812">Transmembrane</keyword>
<feature type="domain" description="Ig-like" evidence="6">
    <location>
        <begin position="368"/>
        <end position="456"/>
    </location>
</feature>